<reference evidence="1" key="2">
    <citation type="journal article" date="2022" name="New Phytol.">
        <title>Evolutionary transition to the ectomycorrhizal habit in the genomes of a hyperdiverse lineage of mushroom-forming fungi.</title>
        <authorList>
            <person name="Looney B."/>
            <person name="Miyauchi S."/>
            <person name="Morin E."/>
            <person name="Drula E."/>
            <person name="Courty P.E."/>
            <person name="Kohler A."/>
            <person name="Kuo A."/>
            <person name="LaButti K."/>
            <person name="Pangilinan J."/>
            <person name="Lipzen A."/>
            <person name="Riley R."/>
            <person name="Andreopoulos W."/>
            <person name="He G."/>
            <person name="Johnson J."/>
            <person name="Nolan M."/>
            <person name="Tritt A."/>
            <person name="Barry K.W."/>
            <person name="Grigoriev I.V."/>
            <person name="Nagy L.G."/>
            <person name="Hibbett D."/>
            <person name="Henrissat B."/>
            <person name="Matheny P.B."/>
            <person name="Labbe J."/>
            <person name="Martin F.M."/>
        </authorList>
    </citation>
    <scope>NUCLEOTIDE SEQUENCE</scope>
    <source>
        <strain evidence="1">FP105234-sp</strain>
    </source>
</reference>
<evidence type="ECO:0000313" key="1">
    <source>
        <dbReference type="EMBL" id="KAI0040635.1"/>
    </source>
</evidence>
<gene>
    <name evidence="1" type="ORF">FA95DRAFT_1611644</name>
</gene>
<evidence type="ECO:0000313" key="2">
    <source>
        <dbReference type="Proteomes" id="UP000814033"/>
    </source>
</evidence>
<keyword evidence="2" id="KW-1185">Reference proteome</keyword>
<protein>
    <submittedName>
        <fullName evidence="1">Subtilisin-like protease</fullName>
    </submittedName>
</protein>
<dbReference type="Proteomes" id="UP000814033">
    <property type="component" value="Unassembled WGS sequence"/>
</dbReference>
<organism evidence="1 2">
    <name type="scientific">Auriscalpium vulgare</name>
    <dbReference type="NCBI Taxonomy" id="40419"/>
    <lineage>
        <taxon>Eukaryota</taxon>
        <taxon>Fungi</taxon>
        <taxon>Dikarya</taxon>
        <taxon>Basidiomycota</taxon>
        <taxon>Agaricomycotina</taxon>
        <taxon>Agaricomycetes</taxon>
        <taxon>Russulales</taxon>
        <taxon>Auriscalpiaceae</taxon>
        <taxon>Auriscalpium</taxon>
    </lineage>
</organism>
<dbReference type="EMBL" id="MU276180">
    <property type="protein sequence ID" value="KAI0040635.1"/>
    <property type="molecule type" value="Genomic_DNA"/>
</dbReference>
<reference evidence="1" key="1">
    <citation type="submission" date="2021-02" db="EMBL/GenBank/DDBJ databases">
        <authorList>
            <consortium name="DOE Joint Genome Institute"/>
            <person name="Ahrendt S."/>
            <person name="Looney B.P."/>
            <person name="Miyauchi S."/>
            <person name="Morin E."/>
            <person name="Drula E."/>
            <person name="Courty P.E."/>
            <person name="Chicoki N."/>
            <person name="Fauchery L."/>
            <person name="Kohler A."/>
            <person name="Kuo A."/>
            <person name="Labutti K."/>
            <person name="Pangilinan J."/>
            <person name="Lipzen A."/>
            <person name="Riley R."/>
            <person name="Andreopoulos W."/>
            <person name="He G."/>
            <person name="Johnson J."/>
            <person name="Barry K.W."/>
            <person name="Grigoriev I.V."/>
            <person name="Nagy L."/>
            <person name="Hibbett D."/>
            <person name="Henrissat B."/>
            <person name="Matheny P.B."/>
            <person name="Labbe J."/>
            <person name="Martin F."/>
        </authorList>
    </citation>
    <scope>NUCLEOTIDE SEQUENCE</scope>
    <source>
        <strain evidence="1">FP105234-sp</strain>
    </source>
</reference>
<comment type="caution">
    <text evidence="1">The sequence shown here is derived from an EMBL/GenBank/DDBJ whole genome shotgun (WGS) entry which is preliminary data.</text>
</comment>
<sequence length="900" mass="94237">MKVLGALVPLALAGYTLAVIPISSIRKSTLSIVPHKFIVEVDTTADIPGKRSTDAPHAHILRSLTERGVSYKVGHEYNSPGVFVGATITLENANDVKQLEQTAGIQAIRPVVLLPRAQPVSSHVLTGYGDSAAPPDSESTHKMTGVDKLHAQGYLGAGVKIGIIDTGIDYTHPALGGGFGPGHKVVGGWDFVGDAYTGTNTPVPDSDPLDQCAGHGTHVAGIIGADPGNEWNISGVAYKAAISAYRVFGCPEEGTVSDDIIIAALLRGHAEKQDILTLSLGGSAGWVEGSSAVVASRIAATGTIVTIAAGNDGAHGSWYSSSPGNGIDVISVASVDNTVIAIQNLTLHGADRDSLPYFRLQPAPFPDPLPLYATSNDSTVASDACDPLPDSTPDLSKYVTLVRRGSCAFTQKLGNIAAKGGNAVLIYNNVPGWASISTGIYTNASLIQDTDGAYLVSLVASGANVTIAFPQTGGSYDFPDPHGGLVSDYSSYGPSNDMYFKPAVAAPGGNILSTWPVPLGKYAVLSGTSMATPFVAGSAALVLNAKGKGVTSLSARTLFETTAQPVAADTTDAALLHTATQQGAGLINVYTAIHTETIVSPGELILNDTAHYQSSHSFTVHNTGKKVKQYTLTHVPAGTAQTLQTGTIFASLGPVPATSDHATVQLTTTKLTLQPGQSHVVGVHITPPKGGDPKVFPVHSGFITITSPTETTHVSYLGLKGSLKDAQVIDNTATLFPVAPPFILNATGDVQDAPTNYTFVGDDVPSWLVRLAFGTPLLRFDLVKPDIKFTPTLGHRALEERTPVVDRSWYSFPHGKANTFGQVSIVGPLFEFDYLPRDAEDGYTNTPFTPQFANGTNVPSGNYRVLVRALKPTGDITQEKDFESWLSPIVGFWPNATAAH</sequence>
<accession>A0ACB8RA26</accession>
<proteinExistence type="predicted"/>
<name>A0ACB8RA26_9AGAM</name>